<accession>A0AAD1S0K2</accession>
<keyword evidence="2" id="KW-1185">Reference proteome</keyword>
<reference evidence="1" key="1">
    <citation type="submission" date="2022-03" db="EMBL/GenBank/DDBJ databases">
        <authorList>
            <person name="Alioto T."/>
            <person name="Alioto T."/>
            <person name="Gomez Garrido J."/>
        </authorList>
    </citation>
    <scope>NUCLEOTIDE SEQUENCE</scope>
</reference>
<organism evidence="1 2">
    <name type="scientific">Pelobates cultripes</name>
    <name type="common">Western spadefoot toad</name>
    <dbReference type="NCBI Taxonomy" id="61616"/>
    <lineage>
        <taxon>Eukaryota</taxon>
        <taxon>Metazoa</taxon>
        <taxon>Chordata</taxon>
        <taxon>Craniata</taxon>
        <taxon>Vertebrata</taxon>
        <taxon>Euteleostomi</taxon>
        <taxon>Amphibia</taxon>
        <taxon>Batrachia</taxon>
        <taxon>Anura</taxon>
        <taxon>Pelobatoidea</taxon>
        <taxon>Pelobatidae</taxon>
        <taxon>Pelobates</taxon>
    </lineage>
</organism>
<gene>
    <name evidence="1" type="ORF">PECUL_23A028265</name>
</gene>
<sequence>MYTLAAAYFLNVETKRYLQTLLLTIDEVKTGGLILCGDFNFIQLPTLDTTARPT</sequence>
<protein>
    <submittedName>
        <fullName evidence="1">Uncharacterized protein</fullName>
    </submittedName>
</protein>
<dbReference type="Proteomes" id="UP001295444">
    <property type="component" value="Chromosome 04"/>
</dbReference>
<proteinExistence type="predicted"/>
<evidence type="ECO:0000313" key="1">
    <source>
        <dbReference type="EMBL" id="CAH2285274.1"/>
    </source>
</evidence>
<dbReference type="AlphaFoldDB" id="A0AAD1S0K2"/>
<evidence type="ECO:0000313" key="2">
    <source>
        <dbReference type="Proteomes" id="UP001295444"/>
    </source>
</evidence>
<dbReference type="EMBL" id="OW240915">
    <property type="protein sequence ID" value="CAH2285274.1"/>
    <property type="molecule type" value="Genomic_DNA"/>
</dbReference>
<name>A0AAD1S0K2_PELCU</name>
<feature type="non-terminal residue" evidence="1">
    <location>
        <position position="54"/>
    </location>
</feature>